<dbReference type="InterPro" id="IPR006675">
    <property type="entry name" value="HDIG_dom"/>
</dbReference>
<dbReference type="PANTHER" id="PTHR43155">
    <property type="entry name" value="CYCLIC DI-GMP PHOSPHODIESTERASE PA4108-RELATED"/>
    <property type="match status" value="1"/>
</dbReference>
<dbReference type="PANTHER" id="PTHR43155:SF2">
    <property type="entry name" value="CYCLIC DI-GMP PHOSPHODIESTERASE PA4108"/>
    <property type="match status" value="1"/>
</dbReference>
<dbReference type="InterPro" id="IPR003607">
    <property type="entry name" value="HD/PDEase_dom"/>
</dbReference>
<dbReference type="InterPro" id="IPR037522">
    <property type="entry name" value="HD_GYP_dom"/>
</dbReference>
<feature type="domain" description="HD-GYP" evidence="3">
    <location>
        <begin position="926"/>
        <end position="1121"/>
    </location>
</feature>
<comment type="caution">
    <text evidence="4">The sequence shown here is derived from an EMBL/GenBank/DDBJ whole genome shotgun (WGS) entry which is preliminary data.</text>
</comment>
<dbReference type="InterPro" id="IPR003018">
    <property type="entry name" value="GAF"/>
</dbReference>
<feature type="region of interest" description="Disordered" evidence="1">
    <location>
        <begin position="1"/>
        <end position="82"/>
    </location>
</feature>
<dbReference type="InterPro" id="IPR029016">
    <property type="entry name" value="GAF-like_dom_sf"/>
</dbReference>
<dbReference type="SMART" id="SM00065">
    <property type="entry name" value="GAF"/>
    <property type="match status" value="5"/>
</dbReference>
<dbReference type="EMBL" id="JAMSLR010000006">
    <property type="protein sequence ID" value="MCM8749412.1"/>
    <property type="molecule type" value="Genomic_DNA"/>
</dbReference>
<reference evidence="4" key="1">
    <citation type="submission" date="2022-06" db="EMBL/GenBank/DDBJ databases">
        <title>CFH 74404 Thermomicrobiaceae sp.</title>
        <authorList>
            <person name="Ming H."/>
            <person name="Li W.-J."/>
            <person name="Zhao Z."/>
        </authorList>
    </citation>
    <scope>NUCLEOTIDE SEQUENCE</scope>
    <source>
        <strain evidence="4">CFH 74404</strain>
    </source>
</reference>
<evidence type="ECO:0000313" key="5">
    <source>
        <dbReference type="Proteomes" id="UP001165306"/>
    </source>
</evidence>
<dbReference type="Proteomes" id="UP001165306">
    <property type="component" value="Unassembled WGS sequence"/>
</dbReference>
<dbReference type="InterPro" id="IPR006674">
    <property type="entry name" value="HD_domain"/>
</dbReference>
<feature type="compositionally biased region" description="Basic and acidic residues" evidence="1">
    <location>
        <begin position="55"/>
        <end position="64"/>
    </location>
</feature>
<proteinExistence type="predicted"/>
<gene>
    <name evidence="4" type="ORF">NET02_09660</name>
</gene>
<evidence type="ECO:0000259" key="3">
    <source>
        <dbReference type="PROSITE" id="PS51832"/>
    </source>
</evidence>
<evidence type="ECO:0000313" key="4">
    <source>
        <dbReference type="EMBL" id="MCM8749412.1"/>
    </source>
</evidence>
<dbReference type="RefSeq" id="WP_284057195.1">
    <property type="nucleotide sequence ID" value="NZ_JAMSLR010000006.1"/>
</dbReference>
<dbReference type="Gene3D" id="1.10.3210.10">
    <property type="entry name" value="Hypothetical protein af1432"/>
    <property type="match status" value="1"/>
</dbReference>
<dbReference type="Gene3D" id="3.30.450.40">
    <property type="match status" value="6"/>
</dbReference>
<name>A0AA41WB75_9BACT</name>
<dbReference type="CDD" id="cd00077">
    <property type="entry name" value="HDc"/>
    <property type="match status" value="1"/>
</dbReference>
<dbReference type="SMART" id="SM00471">
    <property type="entry name" value="HDc"/>
    <property type="match status" value="1"/>
</dbReference>
<dbReference type="NCBIfam" id="TIGR00277">
    <property type="entry name" value="HDIG"/>
    <property type="match status" value="1"/>
</dbReference>
<protein>
    <submittedName>
        <fullName evidence="4">GAF domain-containing protein</fullName>
    </submittedName>
</protein>
<evidence type="ECO:0000259" key="2">
    <source>
        <dbReference type="PROSITE" id="PS51831"/>
    </source>
</evidence>
<organism evidence="4 5">
    <name type="scientific">Thermalbibacter longus</name>
    <dbReference type="NCBI Taxonomy" id="2951981"/>
    <lineage>
        <taxon>Bacteria</taxon>
        <taxon>Pseudomonadati</taxon>
        <taxon>Thermomicrobiota</taxon>
        <taxon>Thermomicrobia</taxon>
        <taxon>Thermomicrobiales</taxon>
        <taxon>Thermomicrobiaceae</taxon>
        <taxon>Thermalbibacter</taxon>
    </lineage>
</organism>
<feature type="domain" description="HD" evidence="2">
    <location>
        <begin position="948"/>
        <end position="1070"/>
    </location>
</feature>
<dbReference type="Pfam" id="PF13185">
    <property type="entry name" value="GAF_2"/>
    <property type="match status" value="3"/>
</dbReference>
<dbReference type="PROSITE" id="PS51832">
    <property type="entry name" value="HD_GYP"/>
    <property type="match status" value="1"/>
</dbReference>
<evidence type="ECO:0000256" key="1">
    <source>
        <dbReference type="SAM" id="MobiDB-lite"/>
    </source>
</evidence>
<sequence length="1294" mass="141798">MPDRSKRRRPPHAGRASAPTPPPEPAQAELYGSVPTLDALGLPPMDYAPATAAENDERPTDASHRSFSPGSESGEEPEPAFAPRDAKALLQTLIDQLTRSVRADLGTFFVYDEQQRTVEFAAHTRQAEDMLAAQGQILRLAPEEIPAEAEVIRTGKPLHLTSVDDFRRFPPANPVLREQGQAGRLVGLVVPLLWERQAIGVAYLWRSRHPVPFETFEIRLAEELCALATIAIHAHRRYLAEQQQRQLLETLLDVSQAVASLPDLDQILAVVVHTVSRTLQTDATTIYVYTESGEGTAAFFHHGLSAHELNVAQTAAAYSSSDIPVERRVRETLKPVLVPAADFPTEFVPLGHGGYLPTDREVTEALALPLVDRGRMVGVCYTWSHDPNHRFDPQAIDTAAALLNAAAGAITRARLQEQTERHLEELQALWQVARTVGPSRTLDEALDQIASALSRLIAFDTAIIAEPDGYQPGRLVIRWAWGDEAARRVGLAVPIDGSLAGHVFKTGKSVNVADTASDPRTYRPENGRFAIRSVLIEPLVHEERPIGVFGLGRLAGPGFTQEEERLFAVLAQEASTAVALIQAREALERREREQALLAELGDALLSARDPAEMIDIVARHGLGVLGEAVGVTFHWFSPDQVEAYTAYHVDPVRSERSRSLLQHGRSPALVTWLAQGEGPRIVRRPELEGISTETEARLRALMDVAAIQAIVAHAWRVEERVAGLLIGGLERDDPARVTATIALMRAIGERLAAAVERWQAAQARESLLRVTREFAQQLELSALLRVIVRELAIVLPHDRFILFEADETARLLRPLLQSEAYRNVLGESWTLPYGQGLSGAVAVSRQAELVLDARSDARVLYGDHEELGKTHSLMAAPLIAQNRLLGVLLVGRVGADRFTAHEFQTFQLFASQAAVALWQAQQRERERSLYRASVEVLAATVDAKDPYTHHHSRNVARYARLLAEAMGCSPEEIEQIELAGLLHDIGKIGVPDHILRKPGPLTPEEWERMKTHAALGADILASHPALQPIVPLVRHHHERWDGQGYPDGLHGPEIPLGAAIIGLADAFDTMTSDRPYRRAMPVAAAVEELSRCSGTQFHPDVVAAFQRLLESSPELAELVAASTLQRFPPTELTEFAVLHELGERLGQITSFETLAETIDLALTGSLGASDLSVLLLDETTGELVLRYSRWYPEAVGTFRLSPGQGASWEAIASGRPLNIPDVNEHPAVARIGPRPIKPMLVAPLMIDEKAIGSITVSKTSPEPFSDRDARILAAIARQIGPLVRLLAQVTLSSD</sequence>
<dbReference type="SUPFAM" id="SSF55781">
    <property type="entry name" value="GAF domain-like"/>
    <property type="match status" value="5"/>
</dbReference>
<dbReference type="Pfam" id="PF01590">
    <property type="entry name" value="GAF"/>
    <property type="match status" value="2"/>
</dbReference>
<dbReference type="PROSITE" id="PS51831">
    <property type="entry name" value="HD"/>
    <property type="match status" value="1"/>
</dbReference>
<keyword evidence="5" id="KW-1185">Reference proteome</keyword>
<dbReference type="Pfam" id="PF13487">
    <property type="entry name" value="HD_5"/>
    <property type="match status" value="1"/>
</dbReference>
<dbReference type="SUPFAM" id="SSF109604">
    <property type="entry name" value="HD-domain/PDEase-like"/>
    <property type="match status" value="1"/>
</dbReference>
<feature type="compositionally biased region" description="Basic residues" evidence="1">
    <location>
        <begin position="1"/>
        <end position="12"/>
    </location>
</feature>
<accession>A0AA41WB75</accession>